<keyword evidence="4" id="KW-0597">Phosphoprotein</keyword>
<name>A0ABM1ENU1_PRICU</name>
<evidence type="ECO:0000313" key="13">
    <source>
        <dbReference type="RefSeq" id="XP_014673862.1"/>
    </source>
</evidence>
<gene>
    <name evidence="13" type="primary">LOC106814098</name>
</gene>
<accession>A0ABM1ENU1</accession>
<evidence type="ECO:0000256" key="3">
    <source>
        <dbReference type="ARBA" id="ARBA00021452"/>
    </source>
</evidence>
<dbReference type="RefSeq" id="XP_014673862.1">
    <property type="nucleotide sequence ID" value="XM_014818376.1"/>
</dbReference>
<comment type="function">
    <text evidence="9">Promotes transcriptional elongation by Su(Tpl)/ELL. Essential for development.</text>
</comment>
<keyword evidence="8" id="KW-0539">Nucleus</keyword>
<evidence type="ECO:0000256" key="10">
    <source>
        <dbReference type="SAM" id="MobiDB-lite"/>
    </source>
</evidence>
<dbReference type="InterPro" id="IPR019194">
    <property type="entry name" value="Tscrpt_elong_fac_Eaf_N"/>
</dbReference>
<dbReference type="Proteomes" id="UP000695022">
    <property type="component" value="Unplaced"/>
</dbReference>
<dbReference type="PANTHER" id="PTHR15970">
    <property type="entry name" value="ELL-ASSOCIATED FACTOR EAF"/>
    <property type="match status" value="1"/>
</dbReference>
<dbReference type="InterPro" id="IPR027093">
    <property type="entry name" value="EAF_fam"/>
</dbReference>
<feature type="compositionally biased region" description="Low complexity" evidence="10">
    <location>
        <begin position="228"/>
        <end position="239"/>
    </location>
</feature>
<keyword evidence="7" id="KW-0804">Transcription</keyword>
<sequence>MADLTLGTQDLKLGASFAKNAKPVYHTVRYDFRSKSVDTTKVSDVEVGEGGNEVTVTVPHVEGAGTNRTVYKGFKKPCHKECILIIDHATGEIKLEKLGSNIQLKKTRAEGSSKVSRPTTPVEGKMTPPPGAVAAAPVTPSGQPAPFVQSAARNGKFAGGQGAPVAPAAPRHGQREAPEVSSVISEQLSNSSSSGSDSDSDSASSGSDSDMETVPAGALFPETQRPQSSSSHMTTASHSIPVASHENEKGYSQLSEDLQLSESGSDSDSD</sequence>
<feature type="region of interest" description="Disordered" evidence="10">
    <location>
        <begin position="106"/>
        <end position="270"/>
    </location>
</feature>
<evidence type="ECO:0000313" key="12">
    <source>
        <dbReference type="Proteomes" id="UP000695022"/>
    </source>
</evidence>
<evidence type="ECO:0000256" key="8">
    <source>
        <dbReference type="ARBA" id="ARBA00023242"/>
    </source>
</evidence>
<dbReference type="GeneID" id="106814098"/>
<evidence type="ECO:0000256" key="6">
    <source>
        <dbReference type="ARBA" id="ARBA00023159"/>
    </source>
</evidence>
<evidence type="ECO:0000256" key="7">
    <source>
        <dbReference type="ARBA" id="ARBA00023163"/>
    </source>
</evidence>
<evidence type="ECO:0000259" key="11">
    <source>
        <dbReference type="Pfam" id="PF09816"/>
    </source>
</evidence>
<evidence type="ECO:0000256" key="2">
    <source>
        <dbReference type="ARBA" id="ARBA00007798"/>
    </source>
</evidence>
<keyword evidence="6" id="KW-0010">Activator</keyword>
<keyword evidence="12" id="KW-1185">Reference proteome</keyword>
<dbReference type="PANTHER" id="PTHR15970:SF2">
    <property type="entry name" value="ELL-ASSOCIATED FACTOR EAF"/>
    <property type="match status" value="1"/>
</dbReference>
<proteinExistence type="inferred from homology"/>
<comment type="similarity">
    <text evidence="2">Belongs to the EAF family.</text>
</comment>
<evidence type="ECO:0000256" key="9">
    <source>
        <dbReference type="ARBA" id="ARBA00025617"/>
    </source>
</evidence>
<evidence type="ECO:0000256" key="4">
    <source>
        <dbReference type="ARBA" id="ARBA00022553"/>
    </source>
</evidence>
<keyword evidence="5" id="KW-0805">Transcription regulation</keyword>
<evidence type="ECO:0000256" key="1">
    <source>
        <dbReference type="ARBA" id="ARBA00004123"/>
    </source>
</evidence>
<reference evidence="13" key="1">
    <citation type="submission" date="2025-08" db="UniProtKB">
        <authorList>
            <consortium name="RefSeq"/>
        </authorList>
    </citation>
    <scope>IDENTIFICATION</scope>
</reference>
<evidence type="ECO:0000256" key="5">
    <source>
        <dbReference type="ARBA" id="ARBA00023015"/>
    </source>
</evidence>
<feature type="compositionally biased region" description="Low complexity" evidence="10">
    <location>
        <begin position="181"/>
        <end position="208"/>
    </location>
</feature>
<organism evidence="12 13">
    <name type="scientific">Priapulus caudatus</name>
    <name type="common">Priapulid worm</name>
    <dbReference type="NCBI Taxonomy" id="37621"/>
    <lineage>
        <taxon>Eukaryota</taxon>
        <taxon>Metazoa</taxon>
        <taxon>Ecdysozoa</taxon>
        <taxon>Scalidophora</taxon>
        <taxon>Priapulida</taxon>
        <taxon>Priapulimorpha</taxon>
        <taxon>Priapulimorphida</taxon>
        <taxon>Priapulidae</taxon>
        <taxon>Priapulus</taxon>
    </lineage>
</organism>
<feature type="domain" description="Transcription elongation factor Eaf N-terminal" evidence="11">
    <location>
        <begin position="10"/>
        <end position="109"/>
    </location>
</feature>
<dbReference type="Pfam" id="PF09816">
    <property type="entry name" value="EAF"/>
    <property type="match status" value="1"/>
</dbReference>
<feature type="compositionally biased region" description="Low complexity" evidence="10">
    <location>
        <begin position="252"/>
        <end position="264"/>
    </location>
</feature>
<comment type="subcellular location">
    <subcellularLocation>
        <location evidence="1">Nucleus</location>
    </subcellularLocation>
</comment>
<protein>
    <recommendedName>
        <fullName evidence="3">Ell-associated factor Eaf</fullName>
    </recommendedName>
</protein>